<protein>
    <submittedName>
        <fullName evidence="1">Uncharacterized protein</fullName>
    </submittedName>
</protein>
<reference evidence="1 2" key="1">
    <citation type="journal article" date="2014" name="BMC Genomics">
        <title>Genome sequencing of four Aureobasidium pullulans varieties: biotechnological potential, stress tolerance, and description of new species.</title>
        <authorList>
            <person name="Gostin Ar C."/>
            <person name="Ohm R.A."/>
            <person name="Kogej T."/>
            <person name="Sonjak S."/>
            <person name="Turk M."/>
            <person name="Zajc J."/>
            <person name="Zalar P."/>
            <person name="Grube M."/>
            <person name="Sun H."/>
            <person name="Han J."/>
            <person name="Sharma A."/>
            <person name="Chiniquy J."/>
            <person name="Ngan C.Y."/>
            <person name="Lipzen A."/>
            <person name="Barry K."/>
            <person name="Grigoriev I.V."/>
            <person name="Gunde-Cimerman N."/>
        </authorList>
    </citation>
    <scope>NUCLEOTIDE SEQUENCE [LARGE SCALE GENOMIC DNA]</scope>
    <source>
        <strain evidence="1 2">CBS 110374</strain>
    </source>
</reference>
<proteinExistence type="predicted"/>
<organism evidence="1 2">
    <name type="scientific">Aureobasidium melanogenum (strain CBS 110374)</name>
    <name type="common">Aureobasidium pullulans var. melanogenum</name>
    <dbReference type="NCBI Taxonomy" id="1043003"/>
    <lineage>
        <taxon>Eukaryota</taxon>
        <taxon>Fungi</taxon>
        <taxon>Dikarya</taxon>
        <taxon>Ascomycota</taxon>
        <taxon>Pezizomycotina</taxon>
        <taxon>Dothideomycetes</taxon>
        <taxon>Dothideomycetidae</taxon>
        <taxon>Dothideales</taxon>
        <taxon>Saccotheciaceae</taxon>
        <taxon>Aureobasidium</taxon>
    </lineage>
</organism>
<accession>A0A074W111</accession>
<dbReference type="Proteomes" id="UP000030672">
    <property type="component" value="Unassembled WGS sequence"/>
</dbReference>
<dbReference type="AlphaFoldDB" id="A0A074W111"/>
<evidence type="ECO:0000313" key="2">
    <source>
        <dbReference type="Proteomes" id="UP000030672"/>
    </source>
</evidence>
<keyword evidence="2" id="KW-1185">Reference proteome</keyword>
<name>A0A074W111_AURM1</name>
<evidence type="ECO:0000313" key="1">
    <source>
        <dbReference type="EMBL" id="KEQ66780.1"/>
    </source>
</evidence>
<dbReference type="EMBL" id="KL584825">
    <property type="protein sequence ID" value="KEQ66780.1"/>
    <property type="molecule type" value="Genomic_DNA"/>
</dbReference>
<dbReference type="HOGENOM" id="CLU_1184804_0_0_1"/>
<dbReference type="GeneID" id="63917551"/>
<dbReference type="RefSeq" id="XP_040883803.1">
    <property type="nucleotide sequence ID" value="XM_041024178.1"/>
</dbReference>
<gene>
    <name evidence="1" type="ORF">M437DRAFT_62954</name>
</gene>
<sequence>MCRIQSDTPVQIGREHLWSDGPTLPSTYQRRCCLIVIEYGWLAVALTRAESTTPSVTFSRRFVVSEHGQLDSGRVVLLLGSAAPDHDHASRHVRLVARDDSSQDMQVAEDQHAVNVALLKHATADRMGIRETREMLRPVSKRAASHPFWGRSDRRFSFSQEPPMLAPNHSRSTGIILIQLKTSVPAVKSTVFLDCVSDLCPLICKSRRGQARPIVTGSRVFLEQKRRCAAFPSC</sequence>